<dbReference type="EMBL" id="CP036402">
    <property type="protein sequence ID" value="QBI18171.1"/>
    <property type="molecule type" value="Genomic_DNA"/>
</dbReference>
<protein>
    <recommendedName>
        <fullName evidence="6">RanBP2-type domain-containing protein</fullName>
    </recommendedName>
</protein>
<organism evidence="7 8">
    <name type="scientific">Egibacter rhizosphaerae</name>
    <dbReference type="NCBI Taxonomy" id="1670831"/>
    <lineage>
        <taxon>Bacteria</taxon>
        <taxon>Bacillati</taxon>
        <taxon>Actinomycetota</taxon>
        <taxon>Nitriliruptoria</taxon>
        <taxon>Egibacterales</taxon>
        <taxon>Egibacteraceae</taxon>
        <taxon>Egibacter</taxon>
    </lineage>
</organism>
<feature type="transmembrane region" description="Helical" evidence="5">
    <location>
        <begin position="103"/>
        <end position="122"/>
    </location>
</feature>
<dbReference type="GO" id="GO:0008270">
    <property type="term" value="F:zinc ion binding"/>
    <property type="evidence" value="ECO:0007669"/>
    <property type="project" value="UniProtKB-KW"/>
</dbReference>
<sequence length="221" mass="21117">MQPSPGAAAVPTGVAGASATPADPVPTEPTAADPPASARQDSAPNPAQAAGPSAAIVRSGGQGLEWDCPTCGLANPIIEDRCTGCAASFAQSLKGGSEGPPRVTIGALLASCLIPGMGHVAVGQTGTGVARAVLFCLWAAGGALLLGAGAGAGPAAAPLLLGAFVLWVGSIVDLLGLPYGARPLLGGRMLLWVVVAVVILALLGGFVAAGSVTSAADGSAA</sequence>
<accession>A0A411YAE1</accession>
<evidence type="ECO:0000313" key="8">
    <source>
        <dbReference type="Proteomes" id="UP000291469"/>
    </source>
</evidence>
<evidence type="ECO:0000259" key="6">
    <source>
        <dbReference type="PROSITE" id="PS50199"/>
    </source>
</evidence>
<feature type="compositionally biased region" description="Low complexity" evidence="4">
    <location>
        <begin position="1"/>
        <end position="20"/>
    </location>
</feature>
<evidence type="ECO:0000256" key="1">
    <source>
        <dbReference type="ARBA" id="ARBA00022723"/>
    </source>
</evidence>
<feature type="transmembrane region" description="Helical" evidence="5">
    <location>
        <begin position="156"/>
        <end position="177"/>
    </location>
</feature>
<evidence type="ECO:0000313" key="7">
    <source>
        <dbReference type="EMBL" id="QBI18171.1"/>
    </source>
</evidence>
<gene>
    <name evidence="7" type="ORF">ER308_00340</name>
</gene>
<feature type="region of interest" description="Disordered" evidence="4">
    <location>
        <begin position="1"/>
        <end position="54"/>
    </location>
</feature>
<keyword evidence="5" id="KW-0472">Membrane</keyword>
<proteinExistence type="predicted"/>
<dbReference type="KEGG" id="erz:ER308_00340"/>
<keyword evidence="8" id="KW-1185">Reference proteome</keyword>
<keyword evidence="3" id="KW-0862">Zinc</keyword>
<feature type="domain" description="RanBP2-type" evidence="6">
    <location>
        <begin position="58"/>
        <end position="91"/>
    </location>
</feature>
<keyword evidence="5" id="KW-0812">Transmembrane</keyword>
<reference evidence="7 8" key="1">
    <citation type="submission" date="2019-01" db="EMBL/GenBank/DDBJ databases">
        <title>Egibacter rhizosphaerae EGI 80759T.</title>
        <authorList>
            <person name="Chen D.-D."/>
            <person name="Tian Y."/>
            <person name="Jiao J.-Y."/>
            <person name="Zhang X.-T."/>
            <person name="Zhang Y.-G."/>
            <person name="Zhang Y."/>
            <person name="Xiao M."/>
            <person name="Shu W.-S."/>
            <person name="Li W.-J."/>
        </authorList>
    </citation>
    <scope>NUCLEOTIDE SEQUENCE [LARGE SCALE GENOMIC DNA]</scope>
    <source>
        <strain evidence="7 8">EGI 80759</strain>
    </source>
</reference>
<keyword evidence="2" id="KW-0863">Zinc-finger</keyword>
<dbReference type="PROSITE" id="PS01358">
    <property type="entry name" value="ZF_RANBP2_1"/>
    <property type="match status" value="1"/>
</dbReference>
<evidence type="ECO:0000256" key="2">
    <source>
        <dbReference type="ARBA" id="ARBA00022771"/>
    </source>
</evidence>
<dbReference type="RefSeq" id="WP_131153169.1">
    <property type="nucleotide sequence ID" value="NZ_CP036402.1"/>
</dbReference>
<evidence type="ECO:0000256" key="4">
    <source>
        <dbReference type="SAM" id="MobiDB-lite"/>
    </source>
</evidence>
<dbReference type="InterPro" id="IPR001876">
    <property type="entry name" value="Znf_RanBP2"/>
</dbReference>
<name>A0A411YAE1_9ACTN</name>
<feature type="transmembrane region" description="Helical" evidence="5">
    <location>
        <begin position="189"/>
        <end position="209"/>
    </location>
</feature>
<feature type="transmembrane region" description="Helical" evidence="5">
    <location>
        <begin position="129"/>
        <end position="150"/>
    </location>
</feature>
<keyword evidence="5" id="KW-1133">Transmembrane helix</keyword>
<evidence type="ECO:0000256" key="5">
    <source>
        <dbReference type="SAM" id="Phobius"/>
    </source>
</evidence>
<dbReference type="Proteomes" id="UP000291469">
    <property type="component" value="Chromosome"/>
</dbReference>
<evidence type="ECO:0000256" key="3">
    <source>
        <dbReference type="ARBA" id="ARBA00022833"/>
    </source>
</evidence>
<dbReference type="PROSITE" id="PS50199">
    <property type="entry name" value="ZF_RANBP2_2"/>
    <property type="match status" value="1"/>
</dbReference>
<dbReference type="AlphaFoldDB" id="A0A411YAE1"/>
<keyword evidence="1" id="KW-0479">Metal-binding</keyword>